<organism evidence="1 2">
    <name type="scientific">Micromonospora chaiyaphumensis</name>
    <dbReference type="NCBI Taxonomy" id="307119"/>
    <lineage>
        <taxon>Bacteria</taxon>
        <taxon>Bacillati</taxon>
        <taxon>Actinomycetota</taxon>
        <taxon>Actinomycetes</taxon>
        <taxon>Micromonosporales</taxon>
        <taxon>Micromonosporaceae</taxon>
        <taxon>Micromonospora</taxon>
    </lineage>
</organism>
<evidence type="ECO:0000313" key="2">
    <source>
        <dbReference type="Proteomes" id="UP000199629"/>
    </source>
</evidence>
<accession>A0A1C4XSR3</accession>
<protein>
    <submittedName>
        <fullName evidence="1">Uncharacterized protein</fullName>
    </submittedName>
</protein>
<proteinExistence type="predicted"/>
<name>A0A1C4XSR3_9ACTN</name>
<dbReference type="AlphaFoldDB" id="A0A1C4XSR3"/>
<evidence type="ECO:0000313" key="1">
    <source>
        <dbReference type="EMBL" id="SCF11547.1"/>
    </source>
</evidence>
<dbReference type="Proteomes" id="UP000199629">
    <property type="component" value="Unassembled WGS sequence"/>
</dbReference>
<reference evidence="2" key="1">
    <citation type="submission" date="2016-06" db="EMBL/GenBank/DDBJ databases">
        <authorList>
            <person name="Varghese N."/>
            <person name="Submissions Spin"/>
        </authorList>
    </citation>
    <scope>NUCLEOTIDE SEQUENCE [LARGE SCALE GENOMIC DNA]</scope>
    <source>
        <strain evidence="2">DSM 45246</strain>
    </source>
</reference>
<sequence length="47" mass="5107">MWQMAMPMRDLGLAAEFTEPEAVHALLGRVELVAVSVALNPLARCVV</sequence>
<dbReference type="EMBL" id="FMCS01000006">
    <property type="protein sequence ID" value="SCF11547.1"/>
    <property type="molecule type" value="Genomic_DNA"/>
</dbReference>
<gene>
    <name evidence="1" type="ORF">GA0070214_106331</name>
</gene>
<keyword evidence="2" id="KW-1185">Reference proteome</keyword>